<dbReference type="HOGENOM" id="CLU_2821508_0_0_5"/>
<organism evidence="1 2">
    <name type="scientific">Afipia broomeae ATCC 49717</name>
    <dbReference type="NCBI Taxonomy" id="883078"/>
    <lineage>
        <taxon>Bacteria</taxon>
        <taxon>Pseudomonadati</taxon>
        <taxon>Pseudomonadota</taxon>
        <taxon>Alphaproteobacteria</taxon>
        <taxon>Hyphomicrobiales</taxon>
        <taxon>Nitrobacteraceae</taxon>
        <taxon>Afipia</taxon>
    </lineage>
</organism>
<gene>
    <name evidence="1" type="ORF">HMPREF9695_01654</name>
</gene>
<dbReference type="PATRIC" id="fig|883078.3.peg.1693"/>
<reference evidence="1 2" key="1">
    <citation type="submission" date="2012-04" db="EMBL/GenBank/DDBJ databases">
        <title>The Genome Sequence of Afipia broomeae ATCC 49717.</title>
        <authorList>
            <consortium name="The Broad Institute Genome Sequencing Platform"/>
            <person name="Earl A."/>
            <person name="Ward D."/>
            <person name="Feldgarden M."/>
            <person name="Gevers D."/>
            <person name="Huys G."/>
            <person name="Walker B."/>
            <person name="Young S.K."/>
            <person name="Zeng Q."/>
            <person name="Gargeya S."/>
            <person name="Fitzgerald M."/>
            <person name="Haas B."/>
            <person name="Abouelleil A."/>
            <person name="Alvarado L."/>
            <person name="Arachchi H.M."/>
            <person name="Berlin A."/>
            <person name="Chapman S.B."/>
            <person name="Goldberg J."/>
            <person name="Griggs A."/>
            <person name="Gujja S."/>
            <person name="Hansen M."/>
            <person name="Howarth C."/>
            <person name="Imamovic A."/>
            <person name="Larimer J."/>
            <person name="McCowen C."/>
            <person name="Montmayeur A."/>
            <person name="Murphy C."/>
            <person name="Neiman D."/>
            <person name="Pearson M."/>
            <person name="Priest M."/>
            <person name="Roberts A."/>
            <person name="Saif S."/>
            <person name="Shea T."/>
            <person name="Sisk P."/>
            <person name="Sykes S."/>
            <person name="Wortman J."/>
            <person name="Nusbaum C."/>
            <person name="Birren B."/>
        </authorList>
    </citation>
    <scope>NUCLEOTIDE SEQUENCE [LARGE SCALE GENOMIC DNA]</scope>
    <source>
        <strain evidence="1 2">ATCC 49717</strain>
    </source>
</reference>
<name>K8PMV3_9BRAD</name>
<protein>
    <submittedName>
        <fullName evidence="1">Uncharacterized protein</fullName>
    </submittedName>
</protein>
<evidence type="ECO:0000313" key="2">
    <source>
        <dbReference type="Proteomes" id="UP000001096"/>
    </source>
</evidence>
<dbReference type="RefSeq" id="WP_006020371.1">
    <property type="nucleotide sequence ID" value="NZ_KB375282.1"/>
</dbReference>
<dbReference type="Proteomes" id="UP000001096">
    <property type="component" value="Unassembled WGS sequence"/>
</dbReference>
<evidence type="ECO:0000313" key="1">
    <source>
        <dbReference type="EMBL" id="EKS39693.1"/>
    </source>
</evidence>
<dbReference type="AlphaFoldDB" id="K8PMV3"/>
<accession>K8PMV3</accession>
<sequence length="66" mass="7421">MKRTLHYGAIAFIITASLLWGWQQISFTRNASPRAKAACHGVGSSFWEMQNAYYRCLDRVEAGGKP</sequence>
<dbReference type="EMBL" id="AGWX01000002">
    <property type="protein sequence ID" value="EKS39693.1"/>
    <property type="molecule type" value="Genomic_DNA"/>
</dbReference>
<proteinExistence type="predicted"/>
<comment type="caution">
    <text evidence="1">The sequence shown here is derived from an EMBL/GenBank/DDBJ whole genome shotgun (WGS) entry which is preliminary data.</text>
</comment>
<keyword evidence="2" id="KW-1185">Reference proteome</keyword>